<keyword evidence="2" id="KW-1185">Reference proteome</keyword>
<evidence type="ECO:0000313" key="1">
    <source>
        <dbReference type="EMBL" id="MQL90370.1"/>
    </source>
</evidence>
<name>A0A843V9G4_COLES</name>
<proteinExistence type="predicted"/>
<organism evidence="1 2">
    <name type="scientific">Colocasia esculenta</name>
    <name type="common">Wild taro</name>
    <name type="synonym">Arum esculentum</name>
    <dbReference type="NCBI Taxonomy" id="4460"/>
    <lineage>
        <taxon>Eukaryota</taxon>
        <taxon>Viridiplantae</taxon>
        <taxon>Streptophyta</taxon>
        <taxon>Embryophyta</taxon>
        <taxon>Tracheophyta</taxon>
        <taxon>Spermatophyta</taxon>
        <taxon>Magnoliopsida</taxon>
        <taxon>Liliopsida</taxon>
        <taxon>Araceae</taxon>
        <taxon>Aroideae</taxon>
        <taxon>Colocasieae</taxon>
        <taxon>Colocasia</taxon>
    </lineage>
</organism>
<evidence type="ECO:0000313" key="2">
    <source>
        <dbReference type="Proteomes" id="UP000652761"/>
    </source>
</evidence>
<protein>
    <submittedName>
        <fullName evidence="1">Uncharacterized protein</fullName>
    </submittedName>
</protein>
<accession>A0A843V9G4</accession>
<gene>
    <name evidence="1" type="ORF">Taro_022974</name>
</gene>
<dbReference type="Proteomes" id="UP000652761">
    <property type="component" value="Unassembled WGS sequence"/>
</dbReference>
<sequence>MDLVIMMLCRYWQMEARNQGFDIQGNVRMGVQLQGRYHDTVCQNGSLDSLEVNCGRIKQSFVVFANHGGALKLFVVQLS</sequence>
<reference evidence="1" key="1">
    <citation type="submission" date="2017-07" db="EMBL/GenBank/DDBJ databases">
        <title>Taro Niue Genome Assembly and Annotation.</title>
        <authorList>
            <person name="Atibalentja N."/>
            <person name="Keating K."/>
            <person name="Fields C.J."/>
        </authorList>
    </citation>
    <scope>NUCLEOTIDE SEQUENCE</scope>
    <source>
        <strain evidence="1">Niue_2</strain>
        <tissue evidence="1">Leaf</tissue>
    </source>
</reference>
<dbReference type="EMBL" id="NMUH01001236">
    <property type="protein sequence ID" value="MQL90370.1"/>
    <property type="molecule type" value="Genomic_DNA"/>
</dbReference>
<dbReference type="AlphaFoldDB" id="A0A843V9G4"/>
<comment type="caution">
    <text evidence="1">The sequence shown here is derived from an EMBL/GenBank/DDBJ whole genome shotgun (WGS) entry which is preliminary data.</text>
</comment>